<dbReference type="GO" id="GO:0015744">
    <property type="term" value="P:succinate transport"/>
    <property type="evidence" value="ECO:0007669"/>
    <property type="project" value="TreeGrafter"/>
</dbReference>
<evidence type="ECO:0000256" key="7">
    <source>
        <dbReference type="SAM" id="Phobius"/>
    </source>
</evidence>
<dbReference type="PANTHER" id="PTHR34390">
    <property type="entry name" value="UPF0442 PROTEIN YJJB-RELATED"/>
    <property type="match status" value="1"/>
</dbReference>
<accession>A0A9D2BTZ3</accession>
<dbReference type="InterPro" id="IPR010619">
    <property type="entry name" value="ThrE-like_N"/>
</dbReference>
<evidence type="ECO:0000256" key="3">
    <source>
        <dbReference type="ARBA" id="ARBA00022692"/>
    </source>
</evidence>
<comment type="subcellular location">
    <subcellularLocation>
        <location evidence="1">Cell membrane</location>
        <topology evidence="1">Multi-pass membrane protein</topology>
    </subcellularLocation>
</comment>
<evidence type="ECO:0000256" key="6">
    <source>
        <dbReference type="ARBA" id="ARBA00034125"/>
    </source>
</evidence>
<feature type="domain" description="Threonine/serine exporter-like N-terminal" evidence="8">
    <location>
        <begin position="14"/>
        <end position="251"/>
    </location>
</feature>
<feature type="transmembrane region" description="Helical" evidence="7">
    <location>
        <begin position="135"/>
        <end position="159"/>
    </location>
</feature>
<keyword evidence="3 7" id="KW-0812">Transmembrane</keyword>
<protein>
    <submittedName>
        <fullName evidence="9">Threonine/serine exporter family protein</fullName>
    </submittedName>
</protein>
<dbReference type="AlphaFoldDB" id="A0A9D2BTZ3"/>
<organism evidence="9 10">
    <name type="scientific">Candidatus Gemmiger excrementipullorum</name>
    <dbReference type="NCBI Taxonomy" id="2838610"/>
    <lineage>
        <taxon>Bacteria</taxon>
        <taxon>Bacillati</taxon>
        <taxon>Bacillota</taxon>
        <taxon>Clostridia</taxon>
        <taxon>Eubacteriales</taxon>
        <taxon>Gemmiger</taxon>
    </lineage>
</organism>
<evidence type="ECO:0000256" key="1">
    <source>
        <dbReference type="ARBA" id="ARBA00004651"/>
    </source>
</evidence>
<dbReference type="EMBL" id="DXEI01000084">
    <property type="protein sequence ID" value="HIX94955.1"/>
    <property type="molecule type" value="Genomic_DNA"/>
</dbReference>
<evidence type="ECO:0000313" key="10">
    <source>
        <dbReference type="Proteomes" id="UP000886751"/>
    </source>
</evidence>
<comment type="caution">
    <text evidence="9">The sequence shown here is derived from an EMBL/GenBank/DDBJ whole genome shotgun (WGS) entry which is preliminary data.</text>
</comment>
<comment type="similarity">
    <text evidence="6">Belongs to the ThrE exporter (TC 2.A.79) family.</text>
</comment>
<name>A0A9D2BTZ3_9FIRM</name>
<proteinExistence type="inferred from homology"/>
<reference evidence="9" key="2">
    <citation type="submission" date="2021-04" db="EMBL/GenBank/DDBJ databases">
        <authorList>
            <person name="Gilroy R."/>
        </authorList>
    </citation>
    <scope>NUCLEOTIDE SEQUENCE</scope>
    <source>
        <strain evidence="9">ChiHecec2B26-7398</strain>
    </source>
</reference>
<evidence type="ECO:0000256" key="4">
    <source>
        <dbReference type="ARBA" id="ARBA00022989"/>
    </source>
</evidence>
<evidence type="ECO:0000313" key="9">
    <source>
        <dbReference type="EMBL" id="HIX94955.1"/>
    </source>
</evidence>
<gene>
    <name evidence="9" type="ORF">H9846_05815</name>
</gene>
<feature type="transmembrane region" description="Helical" evidence="7">
    <location>
        <begin position="171"/>
        <end position="194"/>
    </location>
</feature>
<evidence type="ECO:0000259" key="8">
    <source>
        <dbReference type="Pfam" id="PF06738"/>
    </source>
</evidence>
<evidence type="ECO:0000256" key="5">
    <source>
        <dbReference type="ARBA" id="ARBA00023136"/>
    </source>
</evidence>
<dbReference type="PANTHER" id="PTHR34390:SF2">
    <property type="entry name" value="SUCCINATE TRANSPORTER SUBUNIT YJJP-RELATED"/>
    <property type="match status" value="1"/>
</dbReference>
<feature type="transmembrane region" description="Helical" evidence="7">
    <location>
        <begin position="200"/>
        <end position="218"/>
    </location>
</feature>
<dbReference type="GO" id="GO:0005886">
    <property type="term" value="C:plasma membrane"/>
    <property type="evidence" value="ECO:0007669"/>
    <property type="project" value="UniProtKB-SubCell"/>
</dbReference>
<sequence length="262" mass="27531">MSEAAPPPADRALDLVVDAGQTLLENGGEVFRAQQTMEIMAQSLQVRDFNVYVLTNGIFASARSAGGAPLSRVRHVPLVSIHLGRVEAVNELSREVAAGQLDAAGARQRLEEARALDPTTARAEQVACVTGCACFAFLFGGAMPEVLTAAAAGLVESLLCQQFGRWHINRIFTNIVAAWLSTLLALGVRALLPALNVDTATIGALMVLTPGVALTMGIRDILNADYLSGAIRLLDAVLVAGSLACGVVLAWLTARNFGGLVW</sequence>
<feature type="transmembrane region" description="Helical" evidence="7">
    <location>
        <begin position="230"/>
        <end position="252"/>
    </location>
</feature>
<keyword evidence="2" id="KW-1003">Cell membrane</keyword>
<dbReference type="GO" id="GO:0022857">
    <property type="term" value="F:transmembrane transporter activity"/>
    <property type="evidence" value="ECO:0007669"/>
    <property type="project" value="InterPro"/>
</dbReference>
<dbReference type="InterPro" id="IPR050539">
    <property type="entry name" value="ThrE_Dicarb/AminoAcid_Exp"/>
</dbReference>
<reference evidence="9" key="1">
    <citation type="journal article" date="2021" name="PeerJ">
        <title>Extensive microbial diversity within the chicken gut microbiome revealed by metagenomics and culture.</title>
        <authorList>
            <person name="Gilroy R."/>
            <person name="Ravi A."/>
            <person name="Getino M."/>
            <person name="Pursley I."/>
            <person name="Horton D.L."/>
            <person name="Alikhan N.F."/>
            <person name="Baker D."/>
            <person name="Gharbi K."/>
            <person name="Hall N."/>
            <person name="Watson M."/>
            <person name="Adriaenssens E.M."/>
            <person name="Foster-Nyarko E."/>
            <person name="Jarju S."/>
            <person name="Secka A."/>
            <person name="Antonio M."/>
            <person name="Oren A."/>
            <person name="Chaudhuri R.R."/>
            <person name="La Ragione R."/>
            <person name="Hildebrand F."/>
            <person name="Pallen M.J."/>
        </authorList>
    </citation>
    <scope>NUCLEOTIDE SEQUENCE</scope>
    <source>
        <strain evidence="9">ChiHecec2B26-7398</strain>
    </source>
</reference>
<evidence type="ECO:0000256" key="2">
    <source>
        <dbReference type="ARBA" id="ARBA00022475"/>
    </source>
</evidence>
<dbReference type="Pfam" id="PF06738">
    <property type="entry name" value="ThrE"/>
    <property type="match status" value="1"/>
</dbReference>
<dbReference type="Proteomes" id="UP000886751">
    <property type="component" value="Unassembled WGS sequence"/>
</dbReference>
<keyword evidence="4 7" id="KW-1133">Transmembrane helix</keyword>
<keyword evidence="5 7" id="KW-0472">Membrane</keyword>